<dbReference type="Gene3D" id="3.40.1350.10">
    <property type="match status" value="1"/>
</dbReference>
<evidence type="ECO:0000313" key="4">
    <source>
        <dbReference type="EMBL" id="KAE8250397.1"/>
    </source>
</evidence>
<dbReference type="InterPro" id="IPR036167">
    <property type="entry name" value="tRNA_intron_Endo_cat-like_sf"/>
</dbReference>
<dbReference type="GO" id="GO:0000213">
    <property type="term" value="F:tRNA-intron lyase activity"/>
    <property type="evidence" value="ECO:0007669"/>
    <property type="project" value="TreeGrafter"/>
</dbReference>
<sequence>MPVPQSTASLPSAHPSYAFLEPYLSTHPSSAGALLQTFTDLAHSARWTHLEPVLLEEVRIPALVGWKAGGDEKNKEQKPASIVVPLRSTDRLTPSFLAGLFKAAHALPNPYTFRTSAHGPTLLGLPNAAEDFPQDTKPRSAPLASDALTVAVLGPDGTVVYYNLAEGIRKPIN</sequence>
<dbReference type="Pfam" id="PF09631">
    <property type="entry name" value="Sen15"/>
    <property type="match status" value="1"/>
</dbReference>
<proteinExistence type="inferred from homology"/>
<dbReference type="Proteomes" id="UP000077521">
    <property type="component" value="Unassembled WGS sequence"/>
</dbReference>
<dbReference type="PANTHER" id="PTHR28518">
    <property type="entry name" value="TRNA-SPLICING ENDONUCLEASE SUBUNIT SEN15"/>
    <property type="match status" value="1"/>
</dbReference>
<dbReference type="InterPro" id="IPR018593">
    <property type="entry name" value="tRNA-endonuc_su_Sen15"/>
</dbReference>
<dbReference type="AlphaFoldDB" id="A0A177TQV5"/>
<evidence type="ECO:0000256" key="2">
    <source>
        <dbReference type="ARBA" id="ARBA00022694"/>
    </source>
</evidence>
<dbReference type="PANTHER" id="PTHR28518:SF1">
    <property type="entry name" value="TRNA-SPLICING ENDONUCLEASE SUBUNIT SEN15"/>
    <property type="match status" value="1"/>
</dbReference>
<name>A0A177TQV5_9BASI</name>
<dbReference type="GO" id="GO:0000379">
    <property type="term" value="P:tRNA-type intron splice site recognition and cleavage"/>
    <property type="evidence" value="ECO:0007669"/>
    <property type="project" value="InterPro"/>
</dbReference>
<dbReference type="InterPro" id="IPR042777">
    <property type="entry name" value="Sen15_fungi"/>
</dbReference>
<evidence type="ECO:0000256" key="1">
    <source>
        <dbReference type="ARBA" id="ARBA00006091"/>
    </source>
</evidence>
<keyword evidence="5" id="KW-1185">Reference proteome</keyword>
<comment type="caution">
    <text evidence="4">The sequence shown here is derived from an EMBL/GenBank/DDBJ whole genome shotgun (WGS) entry which is preliminary data.</text>
</comment>
<organism evidence="4 5">
    <name type="scientific">Tilletia indica</name>
    <dbReference type="NCBI Taxonomy" id="43049"/>
    <lineage>
        <taxon>Eukaryota</taxon>
        <taxon>Fungi</taxon>
        <taxon>Dikarya</taxon>
        <taxon>Basidiomycota</taxon>
        <taxon>Ustilaginomycotina</taxon>
        <taxon>Exobasidiomycetes</taxon>
        <taxon>Tilletiales</taxon>
        <taxon>Tilletiaceae</taxon>
        <taxon>Tilletia</taxon>
    </lineage>
</organism>
<feature type="domain" description="tRNA-splicing endonuclease subunit Sen15" evidence="3">
    <location>
        <begin position="144"/>
        <end position="171"/>
    </location>
</feature>
<accession>A0A177TQV5</accession>
<dbReference type="SUPFAM" id="SSF53032">
    <property type="entry name" value="tRNA-intron endonuclease catalytic domain-like"/>
    <property type="match status" value="1"/>
</dbReference>
<dbReference type="InterPro" id="IPR011856">
    <property type="entry name" value="tRNA_endonuc-like_dom_sf"/>
</dbReference>
<reference evidence="4" key="2">
    <citation type="journal article" date="2019" name="IMA Fungus">
        <title>Genome sequencing and comparison of five Tilletia species to identify candidate genes for the detection of regulated species infecting wheat.</title>
        <authorList>
            <person name="Nguyen H.D.T."/>
            <person name="Sultana T."/>
            <person name="Kesanakurti P."/>
            <person name="Hambleton S."/>
        </authorList>
    </citation>
    <scope>NUCLEOTIDE SEQUENCE</scope>
    <source>
        <strain evidence="4">DAOMC 236416</strain>
    </source>
</reference>
<evidence type="ECO:0000259" key="3">
    <source>
        <dbReference type="Pfam" id="PF09631"/>
    </source>
</evidence>
<comment type="similarity">
    <text evidence="1">Belongs to the SEN15 family.</text>
</comment>
<dbReference type="GO" id="GO:0003676">
    <property type="term" value="F:nucleic acid binding"/>
    <property type="evidence" value="ECO:0007669"/>
    <property type="project" value="InterPro"/>
</dbReference>
<keyword evidence="2" id="KW-0819">tRNA processing</keyword>
<dbReference type="EMBL" id="LWDF02000328">
    <property type="protein sequence ID" value="KAE8250397.1"/>
    <property type="molecule type" value="Genomic_DNA"/>
</dbReference>
<evidence type="ECO:0000313" key="5">
    <source>
        <dbReference type="Proteomes" id="UP000077521"/>
    </source>
</evidence>
<reference evidence="4" key="1">
    <citation type="submission" date="2016-04" db="EMBL/GenBank/DDBJ databases">
        <authorList>
            <person name="Nguyen H.D."/>
            <person name="Samba Siva P."/>
            <person name="Cullis J."/>
            <person name="Levesque C.A."/>
            <person name="Hambleton S."/>
        </authorList>
    </citation>
    <scope>NUCLEOTIDE SEQUENCE</scope>
    <source>
        <strain evidence="4">DAOMC 236416</strain>
    </source>
</reference>
<protein>
    <recommendedName>
        <fullName evidence="3">tRNA-splicing endonuclease subunit Sen15 domain-containing protein</fullName>
    </recommendedName>
</protein>
<gene>
    <name evidence="4" type="ORF">A4X13_0g4760</name>
</gene>
<dbReference type="GO" id="GO:0000214">
    <property type="term" value="C:tRNA-intron endonuclease complex"/>
    <property type="evidence" value="ECO:0007669"/>
    <property type="project" value="InterPro"/>
</dbReference>